<comment type="caution">
    <text evidence="1">The sequence shown here is derived from an EMBL/GenBank/DDBJ whole genome shotgun (WGS) entry which is preliminary data.</text>
</comment>
<dbReference type="EMBL" id="QNGE01000508">
    <property type="protein sequence ID" value="KAA3680196.1"/>
    <property type="molecule type" value="Genomic_DNA"/>
</dbReference>
<protein>
    <submittedName>
        <fullName evidence="1">Uncharacterized protein</fullName>
    </submittedName>
</protein>
<keyword evidence="2" id="KW-1185">Reference proteome</keyword>
<dbReference type="Proteomes" id="UP000324629">
    <property type="component" value="Unassembled WGS sequence"/>
</dbReference>
<evidence type="ECO:0000313" key="2">
    <source>
        <dbReference type="Proteomes" id="UP000324629"/>
    </source>
</evidence>
<organism evidence="1 2">
    <name type="scientific">Paragonimus westermani</name>
    <dbReference type="NCBI Taxonomy" id="34504"/>
    <lineage>
        <taxon>Eukaryota</taxon>
        <taxon>Metazoa</taxon>
        <taxon>Spiralia</taxon>
        <taxon>Lophotrochozoa</taxon>
        <taxon>Platyhelminthes</taxon>
        <taxon>Trematoda</taxon>
        <taxon>Digenea</taxon>
        <taxon>Plagiorchiida</taxon>
        <taxon>Troglotremata</taxon>
        <taxon>Troglotrematidae</taxon>
        <taxon>Paragonimus</taxon>
    </lineage>
</organism>
<proteinExistence type="predicted"/>
<gene>
    <name evidence="1" type="ORF">DEA37_0003311</name>
</gene>
<sequence>MFQWDPFWPCCSYFVLVSAPIFFTECCVSDLSKQSERSYTVVITPSVVFHHEVVDDHFPRKITLKLSHLFPLTDNHLNLVLSRDLIKLSSLVVFSLDGEQSYEHPLIKPFLFFLIFTDCLIRIHLSVSTMYCPSPSISPVFTKTVIPNMNSDIFLFVNVVPSKSPLYTNC</sequence>
<evidence type="ECO:0000313" key="1">
    <source>
        <dbReference type="EMBL" id="KAA3680196.1"/>
    </source>
</evidence>
<reference evidence="1 2" key="1">
    <citation type="journal article" date="2019" name="Gigascience">
        <title>Whole-genome sequence of the oriental lung fluke Paragonimus westermani.</title>
        <authorList>
            <person name="Oey H."/>
            <person name="Zakrzewski M."/>
            <person name="Narain K."/>
            <person name="Devi K.R."/>
            <person name="Agatsuma T."/>
            <person name="Nawaratna S."/>
            <person name="Gobert G.N."/>
            <person name="Jones M.K."/>
            <person name="Ragan M.A."/>
            <person name="McManus D.P."/>
            <person name="Krause L."/>
        </authorList>
    </citation>
    <scope>NUCLEOTIDE SEQUENCE [LARGE SCALE GENOMIC DNA]</scope>
    <source>
        <strain evidence="1 2">IND2009</strain>
    </source>
</reference>
<dbReference type="AlphaFoldDB" id="A0A5J4NX49"/>
<accession>A0A5J4NX49</accession>
<name>A0A5J4NX49_9TREM</name>